<dbReference type="PANTHER" id="PTHR12763">
    <property type="match status" value="1"/>
</dbReference>
<evidence type="ECO:0000256" key="1">
    <source>
        <dbReference type="ARBA" id="ARBA00004273"/>
    </source>
</evidence>
<name>A0A4S8ITK4_MUSBA</name>
<protein>
    <recommendedName>
        <fullName evidence="9">J domain-containing protein</fullName>
    </recommendedName>
</protein>
<dbReference type="InterPro" id="IPR036869">
    <property type="entry name" value="J_dom_sf"/>
</dbReference>
<dbReference type="Proteomes" id="UP000317650">
    <property type="component" value="Chromosome 6"/>
</dbReference>
<evidence type="ECO:0000313" key="8">
    <source>
        <dbReference type="Proteomes" id="UP000317650"/>
    </source>
</evidence>
<dbReference type="Gene3D" id="1.10.287.110">
    <property type="entry name" value="DnaJ domain"/>
    <property type="match status" value="1"/>
</dbReference>
<comment type="subcellular location">
    <subcellularLocation>
        <location evidence="1">Mitochondrion inner membrane</location>
    </subcellularLocation>
</comment>
<comment type="caution">
    <text evidence="7">The sequence shown here is derived from an EMBL/GenBank/DDBJ whole genome shotgun (WGS) entry which is preliminary data.</text>
</comment>
<evidence type="ECO:0000313" key="7">
    <source>
        <dbReference type="EMBL" id="THU51564.1"/>
    </source>
</evidence>
<evidence type="ECO:0000256" key="4">
    <source>
        <dbReference type="ARBA" id="ARBA00022989"/>
    </source>
</evidence>
<keyword evidence="8" id="KW-1185">Reference proteome</keyword>
<dbReference type="AlphaFoldDB" id="A0A4S8ITK4"/>
<keyword evidence="5" id="KW-0496">Mitochondrion</keyword>
<keyword evidence="3" id="KW-0999">Mitochondrion inner membrane</keyword>
<evidence type="ECO:0000256" key="5">
    <source>
        <dbReference type="ARBA" id="ARBA00023128"/>
    </source>
</evidence>
<sequence>MCICKTYYQFRFLDLSGSSSCHRSQDSKQEKYRRKNSFLLPLWCADRRYRVVNVGGCGETYIYAAELLGSRNTWSSMATPFVASLSVAAAAMRDQVHRREMVANHPDSGGSHYLASEINEAKDMLVDTLRGFD</sequence>
<evidence type="ECO:0000256" key="2">
    <source>
        <dbReference type="ARBA" id="ARBA00022692"/>
    </source>
</evidence>
<keyword evidence="2" id="KW-0812">Transmembrane</keyword>
<keyword evidence="6" id="KW-0472">Membrane</keyword>
<gene>
    <name evidence="7" type="ORF">C4D60_Mb06t32350</name>
</gene>
<dbReference type="GO" id="GO:0001405">
    <property type="term" value="C:PAM complex, Tim23 associated import motor"/>
    <property type="evidence" value="ECO:0007669"/>
    <property type="project" value="TreeGrafter"/>
</dbReference>
<evidence type="ECO:0000256" key="6">
    <source>
        <dbReference type="ARBA" id="ARBA00023136"/>
    </source>
</evidence>
<proteinExistence type="predicted"/>
<organism evidence="7 8">
    <name type="scientific">Musa balbisiana</name>
    <name type="common">Banana</name>
    <dbReference type="NCBI Taxonomy" id="52838"/>
    <lineage>
        <taxon>Eukaryota</taxon>
        <taxon>Viridiplantae</taxon>
        <taxon>Streptophyta</taxon>
        <taxon>Embryophyta</taxon>
        <taxon>Tracheophyta</taxon>
        <taxon>Spermatophyta</taxon>
        <taxon>Magnoliopsida</taxon>
        <taxon>Liliopsida</taxon>
        <taxon>Zingiberales</taxon>
        <taxon>Musaceae</taxon>
        <taxon>Musa</taxon>
    </lineage>
</organism>
<dbReference type="GO" id="GO:0001671">
    <property type="term" value="F:ATPase activator activity"/>
    <property type="evidence" value="ECO:0007669"/>
    <property type="project" value="TreeGrafter"/>
</dbReference>
<dbReference type="PANTHER" id="PTHR12763:SF28">
    <property type="entry name" value="GEO10507P1-RELATED"/>
    <property type="match status" value="1"/>
</dbReference>
<dbReference type="SUPFAM" id="SSF46565">
    <property type="entry name" value="Chaperone J-domain"/>
    <property type="match status" value="1"/>
</dbReference>
<reference evidence="7 8" key="1">
    <citation type="journal article" date="2019" name="Nat. Plants">
        <title>Genome sequencing of Musa balbisiana reveals subgenome evolution and function divergence in polyploid bananas.</title>
        <authorList>
            <person name="Yao X."/>
        </authorList>
    </citation>
    <scope>NUCLEOTIDE SEQUENCE [LARGE SCALE GENOMIC DNA]</scope>
    <source>
        <strain evidence="8">cv. DH-PKW</strain>
        <tissue evidence="7">Leaves</tissue>
    </source>
</reference>
<accession>A0A4S8ITK4</accession>
<dbReference type="EMBL" id="PYDT01000009">
    <property type="protein sequence ID" value="THU51564.1"/>
    <property type="molecule type" value="Genomic_DNA"/>
</dbReference>
<dbReference type="STRING" id="52838.A0A4S8ITK4"/>
<keyword evidence="4" id="KW-1133">Transmembrane helix</keyword>
<evidence type="ECO:0008006" key="9">
    <source>
        <dbReference type="Google" id="ProtNLM"/>
    </source>
</evidence>
<evidence type="ECO:0000256" key="3">
    <source>
        <dbReference type="ARBA" id="ARBA00022792"/>
    </source>
</evidence>
<dbReference type="GO" id="GO:0030150">
    <property type="term" value="P:protein import into mitochondrial matrix"/>
    <property type="evidence" value="ECO:0007669"/>
    <property type="project" value="TreeGrafter"/>
</dbReference>